<dbReference type="KEGG" id="dgi:Desgi_2273"/>
<sequence length="279" mass="32409">MKTELYCYYCDKEFIASKGAKGDHIIPDALGGRITFLNVCKECNDRLNREADLYLIKEYKPLTILFGIRPEKNKKYSKNEIEFDDFSILGFSGKVRATLSSNGVRIKNQVIELNDKRKIRVFHDKKQKHKFLSSNKSDKFDGYYVPNSDDIVLGTGMQHCSSDQEKMVIRSLVKSCLNLIGFKRGLTYLKDLELNQAREFALHGTNFSDIGVKLPIAHLDKQIYKQFNHVIRIYKEEDTLMGLVFLFGQHGRKITLARPFKKDFDDILQYFSYTPQENF</sequence>
<accession>R4KPW8</accession>
<name>R4KPW8_9FIRM</name>
<reference evidence="2 3" key="1">
    <citation type="submission" date="2012-01" db="EMBL/GenBank/DDBJ databases">
        <title>Complete sequence of Desulfotomaculum gibsoniae DSM 7213.</title>
        <authorList>
            <consortium name="US DOE Joint Genome Institute"/>
            <person name="Lucas S."/>
            <person name="Han J."/>
            <person name="Lapidus A."/>
            <person name="Cheng J.-F."/>
            <person name="Goodwin L."/>
            <person name="Pitluck S."/>
            <person name="Peters L."/>
            <person name="Ovchinnikova G."/>
            <person name="Teshima H."/>
            <person name="Detter J.C."/>
            <person name="Han C."/>
            <person name="Tapia R."/>
            <person name="Land M."/>
            <person name="Hauser L."/>
            <person name="Kyrpides N."/>
            <person name="Ivanova N."/>
            <person name="Pagani I."/>
            <person name="Parshina S."/>
            <person name="Plugge C."/>
            <person name="Muyzer G."/>
            <person name="Kuever J."/>
            <person name="Ivanova A."/>
            <person name="Nazina T."/>
            <person name="Klenk H.-P."/>
            <person name="Brambilla E."/>
            <person name="Spring S."/>
            <person name="Stams A.F."/>
            <person name="Woyke T."/>
        </authorList>
    </citation>
    <scope>NUCLEOTIDE SEQUENCE [LARGE SCALE GENOMIC DNA]</scope>
    <source>
        <strain evidence="2 3">DSM 7213</strain>
    </source>
</reference>
<dbReference type="Proteomes" id="UP000013520">
    <property type="component" value="Chromosome"/>
</dbReference>
<evidence type="ECO:0000313" key="3">
    <source>
        <dbReference type="Proteomes" id="UP000013520"/>
    </source>
</evidence>
<dbReference type="HOGENOM" id="CLU_996496_0_0_9"/>
<feature type="domain" description="HNH endonuclease 5" evidence="1">
    <location>
        <begin position="7"/>
        <end position="59"/>
    </location>
</feature>
<dbReference type="OrthoDB" id="346241at2"/>
<protein>
    <recommendedName>
        <fullName evidence="1">HNH endonuclease 5 domain-containing protein</fullName>
    </recommendedName>
</protein>
<dbReference type="AlphaFoldDB" id="R4KPW8"/>
<dbReference type="Pfam" id="PF14279">
    <property type="entry name" value="HNH_5"/>
    <property type="match status" value="1"/>
</dbReference>
<dbReference type="EMBL" id="CP003273">
    <property type="protein sequence ID" value="AGL01696.1"/>
    <property type="molecule type" value="Genomic_DNA"/>
</dbReference>
<keyword evidence="3" id="KW-1185">Reference proteome</keyword>
<gene>
    <name evidence="2" type="ORF">Desgi_2273</name>
</gene>
<proteinExistence type="predicted"/>
<dbReference type="RefSeq" id="WP_006522135.1">
    <property type="nucleotide sequence ID" value="NC_021184.1"/>
</dbReference>
<dbReference type="InterPro" id="IPR029471">
    <property type="entry name" value="HNH_5"/>
</dbReference>
<organism evidence="2 3">
    <name type="scientific">Desulfoscipio gibsoniae DSM 7213</name>
    <dbReference type="NCBI Taxonomy" id="767817"/>
    <lineage>
        <taxon>Bacteria</taxon>
        <taxon>Bacillati</taxon>
        <taxon>Bacillota</taxon>
        <taxon>Clostridia</taxon>
        <taxon>Eubacteriales</taxon>
        <taxon>Desulfallaceae</taxon>
        <taxon>Desulfoscipio</taxon>
    </lineage>
</organism>
<dbReference type="eggNOG" id="COG1403">
    <property type="taxonomic scope" value="Bacteria"/>
</dbReference>
<evidence type="ECO:0000259" key="1">
    <source>
        <dbReference type="Pfam" id="PF14279"/>
    </source>
</evidence>
<evidence type="ECO:0000313" key="2">
    <source>
        <dbReference type="EMBL" id="AGL01696.1"/>
    </source>
</evidence>